<evidence type="ECO:0000313" key="8">
    <source>
        <dbReference type="EMBL" id="AJF05341.1"/>
    </source>
</evidence>
<organism evidence="8 9">
    <name type="scientific">Geoalkalibacter subterraneus</name>
    <dbReference type="NCBI Taxonomy" id="483547"/>
    <lineage>
        <taxon>Bacteria</taxon>
        <taxon>Pseudomonadati</taxon>
        <taxon>Thermodesulfobacteriota</taxon>
        <taxon>Desulfuromonadia</taxon>
        <taxon>Desulfuromonadales</taxon>
        <taxon>Geoalkalibacteraceae</taxon>
        <taxon>Geoalkalibacter</taxon>
    </lineage>
</organism>
<dbReference type="AlphaFoldDB" id="A0A0B5FNZ4"/>
<comment type="subcellular location">
    <subcellularLocation>
        <location evidence="1">Cell membrane</location>
        <topology evidence="1">Multi-pass membrane protein</topology>
    </subcellularLocation>
</comment>
<dbReference type="GO" id="GO:0008324">
    <property type="term" value="F:monoatomic cation transmembrane transporter activity"/>
    <property type="evidence" value="ECO:0007669"/>
    <property type="project" value="InterPro"/>
</dbReference>
<dbReference type="Proteomes" id="UP000035036">
    <property type="component" value="Chromosome"/>
</dbReference>
<comment type="similarity">
    <text evidence="2">Belongs to the CPA3 antiporters (TC 2.A.63) subunit E family.</text>
</comment>
<name>A0A0B5FNZ4_9BACT</name>
<evidence type="ECO:0000256" key="2">
    <source>
        <dbReference type="ARBA" id="ARBA00006228"/>
    </source>
</evidence>
<evidence type="ECO:0000256" key="7">
    <source>
        <dbReference type="SAM" id="Phobius"/>
    </source>
</evidence>
<feature type="transmembrane region" description="Helical" evidence="7">
    <location>
        <begin position="7"/>
        <end position="37"/>
    </location>
</feature>
<dbReference type="KEGG" id="gsb:GSUB_00360"/>
<dbReference type="EMBL" id="CP010311">
    <property type="protein sequence ID" value="AJF05341.1"/>
    <property type="molecule type" value="Genomic_DNA"/>
</dbReference>
<dbReference type="GO" id="GO:0005886">
    <property type="term" value="C:plasma membrane"/>
    <property type="evidence" value="ECO:0007669"/>
    <property type="project" value="UniProtKB-SubCell"/>
</dbReference>
<evidence type="ECO:0008006" key="10">
    <source>
        <dbReference type="Google" id="ProtNLM"/>
    </source>
</evidence>
<dbReference type="OrthoDB" id="9807187at2"/>
<evidence type="ECO:0000256" key="1">
    <source>
        <dbReference type="ARBA" id="ARBA00004651"/>
    </source>
</evidence>
<proteinExistence type="inferred from homology"/>
<dbReference type="PANTHER" id="PTHR34584">
    <property type="entry name" value="NA(+)/H(+) ANTIPORTER SUBUNIT E1"/>
    <property type="match status" value="1"/>
</dbReference>
<dbReference type="HOGENOM" id="CLU_086615_2_0_7"/>
<protein>
    <recommendedName>
        <fullName evidence="10">Protein MnhE</fullName>
    </recommendedName>
</protein>
<keyword evidence="4 7" id="KW-0812">Transmembrane</keyword>
<feature type="transmembrane region" description="Helical" evidence="7">
    <location>
        <begin position="57"/>
        <end position="83"/>
    </location>
</feature>
<dbReference type="PANTHER" id="PTHR34584:SF1">
    <property type="entry name" value="NA(+)_H(+) ANTIPORTER SUBUNIT E1"/>
    <property type="match status" value="1"/>
</dbReference>
<dbReference type="Pfam" id="PF01899">
    <property type="entry name" value="MNHE"/>
    <property type="match status" value="1"/>
</dbReference>
<gene>
    <name evidence="8" type="ORF">GSUB_00360</name>
</gene>
<keyword evidence="5 7" id="KW-1133">Transmembrane helix</keyword>
<evidence type="ECO:0000256" key="6">
    <source>
        <dbReference type="ARBA" id="ARBA00023136"/>
    </source>
</evidence>
<dbReference type="PIRSF" id="PIRSF019239">
    <property type="entry name" value="MrpE"/>
    <property type="match status" value="1"/>
</dbReference>
<dbReference type="InterPro" id="IPR002758">
    <property type="entry name" value="Cation_antiport_E"/>
</dbReference>
<sequence length="161" mass="18210">MTKFATFLIMFVFWAVLSGMFDGFHLSLGILSCLLVAHFSHDLLFVNRSVGSFTRHFIGWIFYVPYLLKEIVLASVQVAYIVLHPRMLDLIDPQLIRFKTRLKRPVSRVSFAQSITLTPGTITVSVHDDEFTVYALTRSTAESLPGTMEEKVAAALEKEPL</sequence>
<evidence type="ECO:0000256" key="3">
    <source>
        <dbReference type="ARBA" id="ARBA00022475"/>
    </source>
</evidence>
<reference evidence="8 9" key="1">
    <citation type="journal article" date="2015" name="Genome Announc.">
        <title>Genomes of Geoalkalibacter ferrihydriticus Z-0531T and Geoalkalibacter subterraneus Red1T, Two Haloalkaliphilic Metal-Reducing Deltaproteobacteria.</title>
        <authorList>
            <person name="Badalamenti J.P."/>
            <person name="Krajmalnik-Brown R."/>
            <person name="Torres C.I."/>
            <person name="Bond D.R."/>
        </authorList>
    </citation>
    <scope>NUCLEOTIDE SEQUENCE [LARGE SCALE GENOMIC DNA]</scope>
    <source>
        <strain evidence="8 9">Red1</strain>
    </source>
</reference>
<dbReference type="PROSITE" id="PS51257">
    <property type="entry name" value="PROKAR_LIPOPROTEIN"/>
    <property type="match status" value="1"/>
</dbReference>
<evidence type="ECO:0000256" key="5">
    <source>
        <dbReference type="ARBA" id="ARBA00022989"/>
    </source>
</evidence>
<keyword evidence="6 7" id="KW-0472">Membrane</keyword>
<evidence type="ECO:0000313" key="9">
    <source>
        <dbReference type="Proteomes" id="UP000035036"/>
    </source>
</evidence>
<evidence type="ECO:0000256" key="4">
    <source>
        <dbReference type="ARBA" id="ARBA00022692"/>
    </source>
</evidence>
<dbReference type="STRING" id="483547.GSUB_00360"/>
<dbReference type="RefSeq" id="WP_040198600.1">
    <property type="nucleotide sequence ID" value="NZ_CP010311.1"/>
</dbReference>
<keyword evidence="3" id="KW-1003">Cell membrane</keyword>
<accession>A0A0B5FNZ4</accession>
<keyword evidence="9" id="KW-1185">Reference proteome</keyword>